<evidence type="ECO:0000313" key="1">
    <source>
        <dbReference type="EMBL" id="MFC0179888.1"/>
    </source>
</evidence>
<sequence>MNKSKPFSISKWKVLEAWQRVKANRGSAGIDKVSIDAFELNLG</sequence>
<dbReference type="Proteomes" id="UP001589758">
    <property type="component" value="Unassembled WGS sequence"/>
</dbReference>
<comment type="caution">
    <text evidence="1">The sequence shown here is derived from an EMBL/GenBank/DDBJ whole genome shotgun (WGS) entry which is preliminary data.</text>
</comment>
<evidence type="ECO:0000313" key="2">
    <source>
        <dbReference type="Proteomes" id="UP001589758"/>
    </source>
</evidence>
<evidence type="ECO:0008006" key="3">
    <source>
        <dbReference type="Google" id="ProtNLM"/>
    </source>
</evidence>
<accession>A0ABV6CA83</accession>
<keyword evidence="2" id="KW-1185">Reference proteome</keyword>
<dbReference type="RefSeq" id="WP_385876997.1">
    <property type="nucleotide sequence ID" value="NZ_JBHLXE010000084.1"/>
</dbReference>
<organism evidence="1 2">
    <name type="scientific">Thorsellia kenyensis</name>
    <dbReference type="NCBI Taxonomy" id="1549888"/>
    <lineage>
        <taxon>Bacteria</taxon>
        <taxon>Pseudomonadati</taxon>
        <taxon>Pseudomonadota</taxon>
        <taxon>Gammaproteobacteria</taxon>
        <taxon>Enterobacterales</taxon>
        <taxon>Thorselliaceae</taxon>
        <taxon>Thorsellia</taxon>
    </lineage>
</organism>
<reference evidence="1 2" key="1">
    <citation type="submission" date="2024-09" db="EMBL/GenBank/DDBJ databases">
        <authorList>
            <person name="Sun Q."/>
            <person name="Mori K."/>
        </authorList>
    </citation>
    <scope>NUCLEOTIDE SEQUENCE [LARGE SCALE GENOMIC DNA]</scope>
    <source>
        <strain evidence="1 2">CCM 8545</strain>
    </source>
</reference>
<gene>
    <name evidence="1" type="ORF">ACFFIT_07280</name>
</gene>
<proteinExistence type="predicted"/>
<name>A0ABV6CA83_9GAMM</name>
<dbReference type="EMBL" id="JBHLXE010000084">
    <property type="protein sequence ID" value="MFC0179888.1"/>
    <property type="molecule type" value="Genomic_DNA"/>
</dbReference>
<protein>
    <recommendedName>
        <fullName evidence="3">Reverse transcriptase</fullName>
    </recommendedName>
</protein>